<protein>
    <submittedName>
        <fullName evidence="1">Uncharacterized protein</fullName>
    </submittedName>
</protein>
<gene>
    <name evidence="1" type="ORF">LCGC14_1520420</name>
</gene>
<sequence length="64" mass="7686">MSVKKKLKIPYKNLREGYFRDAEKYIDVKCREILTYLSSDLYTLNSDYEERAIKLALACEEFIR</sequence>
<dbReference type="AlphaFoldDB" id="A0A0F9LEE5"/>
<reference evidence="1" key="1">
    <citation type="journal article" date="2015" name="Nature">
        <title>Complex archaea that bridge the gap between prokaryotes and eukaryotes.</title>
        <authorList>
            <person name="Spang A."/>
            <person name="Saw J.H."/>
            <person name="Jorgensen S.L."/>
            <person name="Zaremba-Niedzwiedzka K."/>
            <person name="Martijn J."/>
            <person name="Lind A.E."/>
            <person name="van Eijk R."/>
            <person name="Schleper C."/>
            <person name="Guy L."/>
            <person name="Ettema T.J."/>
        </authorList>
    </citation>
    <scope>NUCLEOTIDE SEQUENCE</scope>
</reference>
<name>A0A0F9LEE5_9ZZZZ</name>
<evidence type="ECO:0000313" key="1">
    <source>
        <dbReference type="EMBL" id="KKM62565.1"/>
    </source>
</evidence>
<proteinExistence type="predicted"/>
<organism evidence="1">
    <name type="scientific">marine sediment metagenome</name>
    <dbReference type="NCBI Taxonomy" id="412755"/>
    <lineage>
        <taxon>unclassified sequences</taxon>
        <taxon>metagenomes</taxon>
        <taxon>ecological metagenomes</taxon>
    </lineage>
</organism>
<dbReference type="EMBL" id="LAZR01011269">
    <property type="protein sequence ID" value="KKM62565.1"/>
    <property type="molecule type" value="Genomic_DNA"/>
</dbReference>
<accession>A0A0F9LEE5</accession>
<comment type="caution">
    <text evidence="1">The sequence shown here is derived from an EMBL/GenBank/DDBJ whole genome shotgun (WGS) entry which is preliminary data.</text>
</comment>